<keyword evidence="3" id="KW-0539">Nucleus</keyword>
<feature type="compositionally biased region" description="Basic and acidic residues" evidence="4">
    <location>
        <begin position="164"/>
        <end position="174"/>
    </location>
</feature>
<dbReference type="EMBL" id="JBBPBN010000003">
    <property type="protein sequence ID" value="KAK9043730.1"/>
    <property type="molecule type" value="Genomic_DNA"/>
</dbReference>
<feature type="region of interest" description="Disordered" evidence="4">
    <location>
        <begin position="302"/>
        <end position="339"/>
    </location>
</feature>
<accession>A0ABR2U291</accession>
<protein>
    <submittedName>
        <fullName evidence="7">Uncharacterized protein</fullName>
    </submittedName>
</protein>
<evidence type="ECO:0000259" key="5">
    <source>
        <dbReference type="PROSITE" id="PS50090"/>
    </source>
</evidence>
<feature type="domain" description="HTH myb-type" evidence="6">
    <location>
        <begin position="11"/>
        <end position="63"/>
    </location>
</feature>
<dbReference type="PROSITE" id="PS50090">
    <property type="entry name" value="MYB_LIKE"/>
    <property type="match status" value="2"/>
</dbReference>
<feature type="compositionally biased region" description="Low complexity" evidence="4">
    <location>
        <begin position="182"/>
        <end position="204"/>
    </location>
</feature>
<dbReference type="PROSITE" id="PS51294">
    <property type="entry name" value="HTH_MYB"/>
    <property type="match status" value="2"/>
</dbReference>
<feature type="domain" description="Myb-like" evidence="5">
    <location>
        <begin position="64"/>
        <end position="114"/>
    </location>
</feature>
<keyword evidence="8" id="KW-1185">Reference proteome</keyword>
<name>A0ABR2U291_9ROSI</name>
<feature type="domain" description="Myb-like" evidence="5">
    <location>
        <begin position="11"/>
        <end position="63"/>
    </location>
</feature>
<evidence type="ECO:0000256" key="3">
    <source>
        <dbReference type="ARBA" id="ARBA00023242"/>
    </source>
</evidence>
<keyword evidence="2" id="KW-0238">DNA-binding</keyword>
<dbReference type="InterPro" id="IPR017930">
    <property type="entry name" value="Myb_dom"/>
</dbReference>
<comment type="caution">
    <text evidence="7">The sequence shown here is derived from an EMBL/GenBank/DDBJ whole genome shotgun (WGS) entry which is preliminary data.</text>
</comment>
<dbReference type="Pfam" id="PF00249">
    <property type="entry name" value="Myb_DNA-binding"/>
    <property type="match status" value="2"/>
</dbReference>
<dbReference type="Proteomes" id="UP001396334">
    <property type="component" value="Unassembled WGS sequence"/>
</dbReference>
<feature type="compositionally biased region" description="Basic and acidic residues" evidence="4">
    <location>
        <begin position="123"/>
        <end position="133"/>
    </location>
</feature>
<dbReference type="Gene3D" id="1.10.10.60">
    <property type="entry name" value="Homeodomain-like"/>
    <property type="match status" value="2"/>
</dbReference>
<reference evidence="7 8" key="1">
    <citation type="journal article" date="2024" name="G3 (Bethesda)">
        <title>Genome assembly of Hibiscus sabdariffa L. provides insights into metabolisms of medicinal natural products.</title>
        <authorList>
            <person name="Kim T."/>
        </authorList>
    </citation>
    <scope>NUCLEOTIDE SEQUENCE [LARGE SCALE GENOMIC DNA]</scope>
    <source>
        <strain evidence="7">TK-2024</strain>
        <tissue evidence="7">Old leaves</tissue>
    </source>
</reference>
<dbReference type="PANTHER" id="PTHR10641:SF1103">
    <property type="entry name" value="TRANSCRIPTION FACTOR MYB72"/>
    <property type="match status" value="1"/>
</dbReference>
<dbReference type="SUPFAM" id="SSF46689">
    <property type="entry name" value="Homeodomain-like"/>
    <property type="match status" value="1"/>
</dbReference>
<comment type="subcellular location">
    <subcellularLocation>
        <location evidence="1">Nucleus</location>
    </subcellularLocation>
</comment>
<evidence type="ECO:0000256" key="4">
    <source>
        <dbReference type="SAM" id="MobiDB-lite"/>
    </source>
</evidence>
<evidence type="ECO:0000256" key="2">
    <source>
        <dbReference type="ARBA" id="ARBA00023125"/>
    </source>
</evidence>
<gene>
    <name evidence="7" type="ORF">V6N11_072063</name>
</gene>
<evidence type="ECO:0000313" key="8">
    <source>
        <dbReference type="Proteomes" id="UP001396334"/>
    </source>
</evidence>
<evidence type="ECO:0000313" key="7">
    <source>
        <dbReference type="EMBL" id="KAK9043730.1"/>
    </source>
</evidence>
<dbReference type="InterPro" id="IPR001005">
    <property type="entry name" value="SANT/Myb"/>
</dbReference>
<feature type="compositionally biased region" description="Low complexity" evidence="4">
    <location>
        <begin position="134"/>
        <end position="150"/>
    </location>
</feature>
<dbReference type="InterPro" id="IPR009057">
    <property type="entry name" value="Homeodomain-like_sf"/>
</dbReference>
<proteinExistence type="predicted"/>
<feature type="domain" description="HTH myb-type" evidence="6">
    <location>
        <begin position="64"/>
        <end position="118"/>
    </location>
</feature>
<dbReference type="InterPro" id="IPR015495">
    <property type="entry name" value="Myb_TF_plants"/>
</dbReference>
<evidence type="ECO:0000259" key="6">
    <source>
        <dbReference type="PROSITE" id="PS51294"/>
    </source>
</evidence>
<sequence length="339" mass="37641">MGKGRAPCCDKEKVKRGPWSPAEDLRLISFIQKHGHQNWRALPKQAGLLRCGKSCRLRWINYLRPDVKRGNFTKDEEDAIIRLHETLGNRWSKIASHLPGRTDNEIKNVWNTHLKKRSVSKSENVRQRGESKESSMATSSSSSCISSSSDKNSRGALAMAVSDKAQDFKTDELSNHGSSRASSPSEELEGLSSSSISSNITNSGQVGVSNPEDQVGSLFNFIGGHYDANNNTSEEVNKPDILDAIFDIPLESDLEFWNMLDSLGPYQPEGIQSDDGTQSSNFEEVENNKWLLYLEHELGLESKDGGEAEPLGPEMNDMVMKPEGHYHNTVQPYEADAAK</sequence>
<dbReference type="PANTHER" id="PTHR10641">
    <property type="entry name" value="MYB FAMILY TRANSCRIPTION FACTOR"/>
    <property type="match status" value="1"/>
</dbReference>
<organism evidence="7 8">
    <name type="scientific">Hibiscus sabdariffa</name>
    <name type="common">roselle</name>
    <dbReference type="NCBI Taxonomy" id="183260"/>
    <lineage>
        <taxon>Eukaryota</taxon>
        <taxon>Viridiplantae</taxon>
        <taxon>Streptophyta</taxon>
        <taxon>Embryophyta</taxon>
        <taxon>Tracheophyta</taxon>
        <taxon>Spermatophyta</taxon>
        <taxon>Magnoliopsida</taxon>
        <taxon>eudicotyledons</taxon>
        <taxon>Gunneridae</taxon>
        <taxon>Pentapetalae</taxon>
        <taxon>rosids</taxon>
        <taxon>malvids</taxon>
        <taxon>Malvales</taxon>
        <taxon>Malvaceae</taxon>
        <taxon>Malvoideae</taxon>
        <taxon>Hibiscus</taxon>
    </lineage>
</organism>
<dbReference type="CDD" id="cd00167">
    <property type="entry name" value="SANT"/>
    <property type="match status" value="2"/>
</dbReference>
<dbReference type="SMART" id="SM00717">
    <property type="entry name" value="SANT"/>
    <property type="match status" value="2"/>
</dbReference>
<evidence type="ECO:0000256" key="1">
    <source>
        <dbReference type="ARBA" id="ARBA00004123"/>
    </source>
</evidence>
<feature type="region of interest" description="Disordered" evidence="4">
    <location>
        <begin position="117"/>
        <end position="211"/>
    </location>
</feature>